<evidence type="ECO:0000313" key="1">
    <source>
        <dbReference type="EMBL" id="BBU48020.1"/>
    </source>
</evidence>
<proteinExistence type="predicted"/>
<dbReference type="KEGG" id="mfel:JPM2_7130"/>
<dbReference type="Proteomes" id="UP000464317">
    <property type="component" value="Chromosome"/>
</dbReference>
<protein>
    <submittedName>
        <fullName evidence="1">Uncharacterized protein</fullName>
    </submittedName>
</protein>
<sequence>MNELYNYNFVDTKTFNTFPITKIENLGDGKFAAKKYTIFCESTFTFICKV</sequence>
<keyword evidence="2" id="KW-1185">Reference proteome</keyword>
<accession>A0A809RWJ6</accession>
<evidence type="ECO:0000313" key="2">
    <source>
        <dbReference type="Proteomes" id="UP000464317"/>
    </source>
</evidence>
<organism evidence="1 2">
    <name type="scientific">Mycoplasmopsis felis</name>
    <dbReference type="NCBI Taxonomy" id="33923"/>
    <lineage>
        <taxon>Bacteria</taxon>
        <taxon>Bacillati</taxon>
        <taxon>Mycoplasmatota</taxon>
        <taxon>Mycoplasmoidales</taxon>
        <taxon>Metamycoplasmataceae</taxon>
        <taxon>Mycoplasmopsis</taxon>
    </lineage>
</organism>
<dbReference type="AlphaFoldDB" id="A0A809RWJ6"/>
<reference evidence="1 2" key="1">
    <citation type="submission" date="2020-01" db="EMBL/GenBank/DDBJ databases">
        <title>Complete genome sequence of Mycoplasma felis strain Myco-2.</title>
        <authorList>
            <person name="Kinoshita Y."/>
            <person name="Niwa H."/>
            <person name="Uchida-Fujii E."/>
            <person name="Nukada T."/>
        </authorList>
    </citation>
    <scope>NUCLEOTIDE SEQUENCE [LARGE SCALE GENOMIC DNA]</scope>
    <source>
        <strain evidence="1 2">Myco-2</strain>
    </source>
</reference>
<gene>
    <name evidence="1" type="ORF">JPM2_7130</name>
</gene>
<dbReference type="RefSeq" id="WP_161553399.1">
    <property type="nucleotide sequence ID" value="NZ_AP022325.1"/>
</dbReference>
<dbReference type="EMBL" id="AP022325">
    <property type="protein sequence ID" value="BBU48020.1"/>
    <property type="molecule type" value="Genomic_DNA"/>
</dbReference>
<name>A0A809RWJ6_9BACT</name>